<reference evidence="1" key="1">
    <citation type="journal article" date="2015" name="Nature">
        <title>Complex archaea that bridge the gap between prokaryotes and eukaryotes.</title>
        <authorList>
            <person name="Spang A."/>
            <person name="Saw J.H."/>
            <person name="Jorgensen S.L."/>
            <person name="Zaremba-Niedzwiedzka K."/>
            <person name="Martijn J."/>
            <person name="Lind A.E."/>
            <person name="van Eijk R."/>
            <person name="Schleper C."/>
            <person name="Guy L."/>
            <person name="Ettema T.J."/>
        </authorList>
    </citation>
    <scope>NUCLEOTIDE SEQUENCE</scope>
</reference>
<comment type="caution">
    <text evidence="1">The sequence shown here is derived from an EMBL/GenBank/DDBJ whole genome shotgun (WGS) entry which is preliminary data.</text>
</comment>
<organism evidence="1">
    <name type="scientific">marine sediment metagenome</name>
    <dbReference type="NCBI Taxonomy" id="412755"/>
    <lineage>
        <taxon>unclassified sequences</taxon>
        <taxon>metagenomes</taxon>
        <taxon>ecological metagenomes</taxon>
    </lineage>
</organism>
<evidence type="ECO:0000313" key="1">
    <source>
        <dbReference type="EMBL" id="KKK45803.1"/>
    </source>
</evidence>
<proteinExistence type="predicted"/>
<name>A0A0F8VN62_9ZZZZ</name>
<protein>
    <submittedName>
        <fullName evidence="1">Uncharacterized protein</fullName>
    </submittedName>
</protein>
<gene>
    <name evidence="1" type="ORF">LCGC14_3164900</name>
</gene>
<dbReference type="InterPro" id="IPR029044">
    <property type="entry name" value="Nucleotide-diphossugar_trans"/>
</dbReference>
<sequence length="151" mass="17624">MAMEKEKWFSIGGLDESVHSFFEEIEIGAKCMDNEWHCLAIPRPIIAHLGSATWGTGGLKNKEREQRYNESSNLLQFKYFGKDWSLHEKFELFMMKHQPPENKPHGLFTFNSYYNEATDTKLTLRVPKLIFKNYFEEAGIEHTLLDTKGES</sequence>
<dbReference type="AlphaFoldDB" id="A0A0F8VN62"/>
<dbReference type="EMBL" id="LAZR01070060">
    <property type="protein sequence ID" value="KKK45803.1"/>
    <property type="molecule type" value="Genomic_DNA"/>
</dbReference>
<dbReference type="SUPFAM" id="SSF53448">
    <property type="entry name" value="Nucleotide-diphospho-sugar transferases"/>
    <property type="match status" value="1"/>
</dbReference>
<accession>A0A0F8VN62</accession>